<dbReference type="OrthoDB" id="6500128at2759"/>
<dbReference type="InterPro" id="IPR003439">
    <property type="entry name" value="ABC_transporter-like_ATP-bd"/>
</dbReference>
<dbReference type="FunFam" id="3.40.50.300:FF:000913">
    <property type="entry name" value="ABC multidrug transporter SitT"/>
    <property type="match status" value="1"/>
</dbReference>
<dbReference type="GO" id="GO:0005524">
    <property type="term" value="F:ATP binding"/>
    <property type="evidence" value="ECO:0007669"/>
    <property type="project" value="UniProtKB-KW"/>
</dbReference>
<proteinExistence type="inferred from homology"/>
<comment type="subcellular location">
    <subcellularLocation>
        <location evidence="1">Membrane</location>
        <topology evidence="1">Multi-pass membrane protein</topology>
    </subcellularLocation>
</comment>
<accession>A0A1Y1Z7Z8</accession>
<dbReference type="PROSITE" id="PS00211">
    <property type="entry name" value="ABC_TRANSPORTER_1"/>
    <property type="match status" value="2"/>
</dbReference>
<dbReference type="PANTHER" id="PTHR43394">
    <property type="entry name" value="ATP-DEPENDENT PERMEASE MDL1, MITOCHONDRIAL"/>
    <property type="match status" value="1"/>
</dbReference>
<dbReference type="SMART" id="SM00382">
    <property type="entry name" value="AAA"/>
    <property type="match status" value="2"/>
</dbReference>
<dbReference type="InterPro" id="IPR036640">
    <property type="entry name" value="ABC1_TM_sf"/>
</dbReference>
<dbReference type="GO" id="GO:0016887">
    <property type="term" value="F:ATP hydrolysis activity"/>
    <property type="evidence" value="ECO:0007669"/>
    <property type="project" value="InterPro"/>
</dbReference>
<dbReference type="SUPFAM" id="SSF90123">
    <property type="entry name" value="ABC transporter transmembrane region"/>
    <property type="match status" value="2"/>
</dbReference>
<feature type="domain" description="ABC transporter" evidence="9">
    <location>
        <begin position="325"/>
        <end position="569"/>
    </location>
</feature>
<evidence type="ECO:0000256" key="8">
    <source>
        <dbReference type="SAM" id="Phobius"/>
    </source>
</evidence>
<organism evidence="11 12">
    <name type="scientific">Clohesyomyces aquaticus</name>
    <dbReference type="NCBI Taxonomy" id="1231657"/>
    <lineage>
        <taxon>Eukaryota</taxon>
        <taxon>Fungi</taxon>
        <taxon>Dikarya</taxon>
        <taxon>Ascomycota</taxon>
        <taxon>Pezizomycotina</taxon>
        <taxon>Dothideomycetes</taxon>
        <taxon>Pleosporomycetidae</taxon>
        <taxon>Pleosporales</taxon>
        <taxon>Lindgomycetaceae</taxon>
        <taxon>Clohesyomyces</taxon>
    </lineage>
</organism>
<dbReference type="InterPro" id="IPR017871">
    <property type="entry name" value="ABC_transporter-like_CS"/>
</dbReference>
<gene>
    <name evidence="11" type="ORF">BCR34DRAFT_626720</name>
</gene>
<dbReference type="CDD" id="cd18577">
    <property type="entry name" value="ABC_6TM_Pgp_ABCB1_D1_like"/>
    <property type="match status" value="1"/>
</dbReference>
<evidence type="ECO:0000256" key="3">
    <source>
        <dbReference type="ARBA" id="ARBA00022692"/>
    </source>
</evidence>
<dbReference type="GO" id="GO:0090374">
    <property type="term" value="P:oligopeptide export from mitochondrion"/>
    <property type="evidence" value="ECO:0007669"/>
    <property type="project" value="TreeGrafter"/>
</dbReference>
<feature type="domain" description="ABC transporter" evidence="9">
    <location>
        <begin position="979"/>
        <end position="1216"/>
    </location>
</feature>
<feature type="transmembrane region" description="Helical" evidence="8">
    <location>
        <begin position="694"/>
        <end position="721"/>
    </location>
</feature>
<dbReference type="Gene3D" id="1.20.1560.10">
    <property type="entry name" value="ABC transporter type 1, transmembrane domain"/>
    <property type="match status" value="1"/>
</dbReference>
<name>A0A1Y1Z7Z8_9PLEO</name>
<feature type="domain" description="ABC transmembrane type-1" evidence="10">
    <location>
        <begin position="1"/>
        <end position="290"/>
    </location>
</feature>
<dbReference type="CDD" id="cd18578">
    <property type="entry name" value="ABC_6TM_Pgp_ABCB1_D2_like"/>
    <property type="match status" value="1"/>
</dbReference>
<dbReference type="GO" id="GO:0015421">
    <property type="term" value="F:ABC-type oligopeptide transporter activity"/>
    <property type="evidence" value="ECO:0007669"/>
    <property type="project" value="TreeGrafter"/>
</dbReference>
<evidence type="ECO:0000259" key="10">
    <source>
        <dbReference type="PROSITE" id="PS50929"/>
    </source>
</evidence>
<evidence type="ECO:0000259" key="9">
    <source>
        <dbReference type="PROSITE" id="PS50893"/>
    </source>
</evidence>
<feature type="transmembrane region" description="Helical" evidence="8">
    <location>
        <begin position="123"/>
        <end position="142"/>
    </location>
</feature>
<feature type="transmembrane region" description="Helical" evidence="8">
    <location>
        <begin position="767"/>
        <end position="793"/>
    </location>
</feature>
<keyword evidence="4" id="KW-0547">Nucleotide-binding</keyword>
<feature type="transmembrane region" description="Helical" evidence="8">
    <location>
        <begin position="649"/>
        <end position="674"/>
    </location>
</feature>
<feature type="transmembrane region" description="Helical" evidence="8">
    <location>
        <begin position="261"/>
        <end position="282"/>
    </location>
</feature>
<dbReference type="Gene3D" id="3.40.50.300">
    <property type="entry name" value="P-loop containing nucleotide triphosphate hydrolases"/>
    <property type="match status" value="2"/>
</dbReference>
<dbReference type="SUPFAM" id="SSF52540">
    <property type="entry name" value="P-loop containing nucleoside triphosphate hydrolases"/>
    <property type="match status" value="2"/>
</dbReference>
<dbReference type="PROSITE" id="PS50929">
    <property type="entry name" value="ABC_TM1F"/>
    <property type="match status" value="2"/>
</dbReference>
<feature type="transmembrane region" description="Helical" evidence="8">
    <location>
        <begin position="148"/>
        <end position="170"/>
    </location>
</feature>
<dbReference type="PROSITE" id="PS50893">
    <property type="entry name" value="ABC_TRANSPORTER_2"/>
    <property type="match status" value="2"/>
</dbReference>
<comment type="similarity">
    <text evidence="2">Belongs to the ABC transporter superfamily. ABCB family. Multidrug resistance exporter (TC 3.A.1.201) subfamily.</text>
</comment>
<dbReference type="Proteomes" id="UP000193144">
    <property type="component" value="Unassembled WGS sequence"/>
</dbReference>
<dbReference type="STRING" id="1231657.A0A1Y1Z7Z8"/>
<keyword evidence="12" id="KW-1185">Reference proteome</keyword>
<keyword evidence="3 8" id="KW-0812">Transmembrane</keyword>
<feature type="domain" description="ABC transmembrane type-1" evidence="10">
    <location>
        <begin position="653"/>
        <end position="942"/>
    </location>
</feature>
<feature type="transmembrane region" description="Helical" evidence="8">
    <location>
        <begin position="881"/>
        <end position="901"/>
    </location>
</feature>
<dbReference type="CDD" id="cd03249">
    <property type="entry name" value="ABC_MTABC3_MDL1_MDL2"/>
    <property type="match status" value="2"/>
</dbReference>
<evidence type="ECO:0000256" key="5">
    <source>
        <dbReference type="ARBA" id="ARBA00022840"/>
    </source>
</evidence>
<dbReference type="EMBL" id="MCFA01000119">
    <property type="protein sequence ID" value="ORY06127.1"/>
    <property type="molecule type" value="Genomic_DNA"/>
</dbReference>
<comment type="caution">
    <text evidence="11">The sequence shown here is derived from an EMBL/GenBank/DDBJ whole genome shotgun (WGS) entry which is preliminary data.</text>
</comment>
<feature type="transmembrane region" description="Helical" evidence="8">
    <location>
        <begin position="913"/>
        <end position="934"/>
    </location>
</feature>
<evidence type="ECO:0000256" key="1">
    <source>
        <dbReference type="ARBA" id="ARBA00004141"/>
    </source>
</evidence>
<evidence type="ECO:0000256" key="4">
    <source>
        <dbReference type="ARBA" id="ARBA00022741"/>
    </source>
</evidence>
<evidence type="ECO:0000313" key="12">
    <source>
        <dbReference type="Proteomes" id="UP000193144"/>
    </source>
</evidence>
<dbReference type="InterPro" id="IPR011527">
    <property type="entry name" value="ABC1_TM_dom"/>
</dbReference>
<protein>
    <submittedName>
        <fullName evidence="11">Leptomycin B resistance protein pmd1</fullName>
    </submittedName>
</protein>
<dbReference type="GO" id="GO:0005743">
    <property type="term" value="C:mitochondrial inner membrane"/>
    <property type="evidence" value="ECO:0007669"/>
    <property type="project" value="TreeGrafter"/>
</dbReference>
<feature type="transmembrane region" description="Helical" evidence="8">
    <location>
        <begin position="47"/>
        <end position="71"/>
    </location>
</feature>
<dbReference type="Pfam" id="PF00005">
    <property type="entry name" value="ABC_tran"/>
    <property type="match status" value="2"/>
</dbReference>
<evidence type="ECO:0000313" key="11">
    <source>
        <dbReference type="EMBL" id="ORY06127.1"/>
    </source>
</evidence>
<keyword evidence="5" id="KW-0067">ATP-binding</keyword>
<keyword evidence="6 8" id="KW-1133">Transmembrane helix</keyword>
<dbReference type="InterPro" id="IPR027417">
    <property type="entry name" value="P-loop_NTPase"/>
</dbReference>
<reference evidence="11 12" key="1">
    <citation type="submission" date="2016-07" db="EMBL/GenBank/DDBJ databases">
        <title>Pervasive Adenine N6-methylation of Active Genes in Fungi.</title>
        <authorList>
            <consortium name="DOE Joint Genome Institute"/>
            <person name="Mondo S.J."/>
            <person name="Dannebaum R.O."/>
            <person name="Kuo R.C."/>
            <person name="Labutti K."/>
            <person name="Haridas S."/>
            <person name="Kuo A."/>
            <person name="Salamov A."/>
            <person name="Ahrendt S.R."/>
            <person name="Lipzen A."/>
            <person name="Sullivan W."/>
            <person name="Andreopoulos W.B."/>
            <person name="Clum A."/>
            <person name="Lindquist E."/>
            <person name="Daum C."/>
            <person name="Ramamoorthy G.K."/>
            <person name="Gryganskyi A."/>
            <person name="Culley D."/>
            <person name="Magnuson J.K."/>
            <person name="James T.Y."/>
            <person name="O'Malley M.A."/>
            <person name="Stajich J.E."/>
            <person name="Spatafora J.W."/>
            <person name="Visel A."/>
            <person name="Grigoriev I.V."/>
        </authorList>
    </citation>
    <scope>NUCLEOTIDE SEQUENCE [LARGE SCALE GENOMIC DNA]</scope>
    <source>
        <strain evidence="11 12">CBS 115471</strain>
    </source>
</reference>
<dbReference type="InterPro" id="IPR039421">
    <property type="entry name" value="Type_1_exporter"/>
</dbReference>
<feature type="transmembrane region" description="Helical" evidence="8">
    <location>
        <begin position="799"/>
        <end position="818"/>
    </location>
</feature>
<dbReference type="PANTHER" id="PTHR43394:SF27">
    <property type="entry name" value="ATP-DEPENDENT TRANSLOCASE ABCB1-LIKE"/>
    <property type="match status" value="1"/>
</dbReference>
<sequence length="1220" mass="132629">MSSVMAIAAGAANPLLTVIFGQLASTFAGFVQGSVSGDTLRGKTNEFALYYVYLAIAEFILIYASTVGFYYSGERITQRIRQAYLKATIRQNMAFFDTRGAGTITTHIASDMNQIQESLTSKLSMALTAAANFGAAFVIAFVVSWKLAFALCSVFVAMVLITYAITPYAVKYGKISSKCYSTGSTLAQESISAIRDVTVSGSQAQLSEKYRTYLQGAEKAGIKSRVAVSIMIGWANAMPCFTYALGFYVGARFLISGQASISALTTATLAIVNGAFAIVRIIPTAQAFVSGMASASSVFETISRKSPQDPYSQEGVKPNTVSGNFQLEDVELVYPSRPDVPVFNRVSIDIPALKTTALVGLSGCGKSSIFGLLERFYEPTSGSIKMDGRDIQGLNLRWLRRQIGYVGQEPVLFSTTVLENIRHGLTSSELSDSPEKIRERVIAAAKLANAHDFITSLPSGYDTEVGEKGMSLSGGQRQRVAIARAIVAEPKILLLDEATSALDTTSERIVQTALEAAARNRTTIVIAHRLSTIRNADNIIVMAAGQVVEQGTHEQLIALRGAYFNLVEIQQVDGSDNMAADSDSDIDERFLDQHDYPAANTKMEANSDEYEVSRETIDSDEELAQPKSQSTPTFWATIKMIVQLNKPEWIWLFGGLLAAIFAGFGLPVQSVFFAKILDAFSIPVEESKRLQHDVNFWALMFTVIGIYCFFVWLANGIFFAYATERLSRRVRYLCLKHILRQNIGYFDDKHHSAGNMSSMLSSSAADLTGLGGAVIGSILTFTFTIATGIIMSVAIGWKLGLLCTATIPFTAILGWVRLQFISIFDGKIRLSGQRAANYASEAVTAIRTVTASGLEEFVMESYRTVQLEQAKKSLPAILRASALYAASQAVSFLAAALVFWYGSLLLARHEYTLTQFFICFIALIWGSQIAGALFNFAPDIGKAINAASDLKILFETQPSIDTWNSGGARTEKSTTEGHLALHNINFRYPTRPDQPVLRNCSLDIPAGKFVALVGASGCGKTTILGLLERFYDPVSGMITLDGQDISKLNINDYRQLFSLVGQEPTLYTGTIRENLALGMNVPVSEEDIIRACKEANIYDFIASLPQGFETSVGSSGTMLSGGQKQRISIARALLRNPRILLLDEATSALDSESEKLVQDALQKVSQSRTTVAIAHRLSTVHKADIIYVISEGQVVESGSHQQLLALGGHYATLLQMQGLQ</sequence>
<feature type="transmembrane region" description="Helical" evidence="8">
    <location>
        <begin position="226"/>
        <end position="249"/>
    </location>
</feature>
<evidence type="ECO:0000256" key="7">
    <source>
        <dbReference type="ARBA" id="ARBA00023136"/>
    </source>
</evidence>
<evidence type="ECO:0000256" key="2">
    <source>
        <dbReference type="ARBA" id="ARBA00007577"/>
    </source>
</evidence>
<dbReference type="Pfam" id="PF00664">
    <property type="entry name" value="ABC_membrane"/>
    <property type="match status" value="2"/>
</dbReference>
<evidence type="ECO:0000256" key="6">
    <source>
        <dbReference type="ARBA" id="ARBA00022989"/>
    </source>
</evidence>
<dbReference type="InterPro" id="IPR003593">
    <property type="entry name" value="AAA+_ATPase"/>
</dbReference>
<keyword evidence="7 8" id="KW-0472">Membrane</keyword>
<dbReference type="FunFam" id="3.40.50.300:FF:000251">
    <property type="entry name" value="ABC transporter B family member 19"/>
    <property type="match status" value="1"/>
</dbReference>
<dbReference type="AlphaFoldDB" id="A0A1Y1Z7Z8"/>